<dbReference type="Proteomes" id="UP001497512">
    <property type="component" value="Chromosome 9"/>
</dbReference>
<keyword evidence="1" id="KW-1133">Transmembrane helix</keyword>
<feature type="transmembrane region" description="Helical" evidence="1">
    <location>
        <begin position="69"/>
        <end position="89"/>
    </location>
</feature>
<protein>
    <recommendedName>
        <fullName evidence="4">Secreted protein</fullName>
    </recommendedName>
</protein>
<keyword evidence="3" id="KW-1185">Reference proteome</keyword>
<organism evidence="2 3">
    <name type="scientific">Sphagnum troendelagicum</name>
    <dbReference type="NCBI Taxonomy" id="128251"/>
    <lineage>
        <taxon>Eukaryota</taxon>
        <taxon>Viridiplantae</taxon>
        <taxon>Streptophyta</taxon>
        <taxon>Embryophyta</taxon>
        <taxon>Bryophyta</taxon>
        <taxon>Sphagnophytina</taxon>
        <taxon>Sphagnopsida</taxon>
        <taxon>Sphagnales</taxon>
        <taxon>Sphagnaceae</taxon>
        <taxon>Sphagnum</taxon>
    </lineage>
</organism>
<name>A0ABP0V3Z9_9BRYO</name>
<accession>A0ABP0V3Z9</accession>
<evidence type="ECO:0000313" key="2">
    <source>
        <dbReference type="EMBL" id="CAK9237204.1"/>
    </source>
</evidence>
<evidence type="ECO:0000256" key="1">
    <source>
        <dbReference type="SAM" id="Phobius"/>
    </source>
</evidence>
<keyword evidence="1" id="KW-0472">Membrane</keyword>
<gene>
    <name evidence="2" type="ORF">CSSPTR1EN2_LOCUS23586</name>
</gene>
<evidence type="ECO:0000313" key="3">
    <source>
        <dbReference type="Proteomes" id="UP001497512"/>
    </source>
</evidence>
<keyword evidence="1" id="KW-0812">Transmembrane</keyword>
<evidence type="ECO:0008006" key="4">
    <source>
        <dbReference type="Google" id="ProtNLM"/>
    </source>
</evidence>
<dbReference type="EMBL" id="OZ019901">
    <property type="protein sequence ID" value="CAK9237204.1"/>
    <property type="molecule type" value="Genomic_DNA"/>
</dbReference>
<proteinExistence type="predicted"/>
<reference evidence="2" key="1">
    <citation type="submission" date="2024-02" db="EMBL/GenBank/DDBJ databases">
        <authorList>
            <consortium name="ELIXIR-Norway"/>
            <consortium name="Elixir Norway"/>
        </authorList>
    </citation>
    <scope>NUCLEOTIDE SEQUENCE</scope>
</reference>
<sequence>MYWSMMVSLMPPSLDRLQRSLVCYIAAATWRNDIFVETWSMASSYRIVPLMVMRYSSSSTLTTSLTNNFSARVFCLALATAFLAIATTAPPSSSSSSLSSR</sequence>